<dbReference type="GO" id="GO:0015627">
    <property type="term" value="C:type II protein secretion system complex"/>
    <property type="evidence" value="ECO:0007669"/>
    <property type="project" value="InterPro"/>
</dbReference>
<dbReference type="eggNOG" id="COG2165">
    <property type="taxonomic scope" value="Bacteria"/>
</dbReference>
<keyword evidence="4" id="KW-1003">Cell membrane</keyword>
<dbReference type="PROSITE" id="PS00409">
    <property type="entry name" value="PROKAR_NTER_METHYL"/>
    <property type="match status" value="1"/>
</dbReference>
<evidence type="ECO:0000256" key="2">
    <source>
        <dbReference type="ARBA" id="ARBA00009984"/>
    </source>
</evidence>
<dbReference type="STRING" id="653733.Selin_0055"/>
<keyword evidence="6" id="KW-0997">Cell inner membrane</keyword>
<dbReference type="HOGENOM" id="CLU_091705_2_1_0"/>
<comment type="subcellular location">
    <subcellularLocation>
        <location evidence="1">Cell inner membrane</location>
        <topology evidence="1">Single-pass membrane protein</topology>
    </subcellularLocation>
</comment>
<dbReference type="KEGG" id="din:Selin_0055"/>
<keyword evidence="7 10" id="KW-0812">Transmembrane</keyword>
<dbReference type="EMBL" id="CP002432">
    <property type="protein sequence ID" value="ADU64814.1"/>
    <property type="molecule type" value="Genomic_DNA"/>
</dbReference>
<proteinExistence type="inferred from homology"/>
<dbReference type="NCBIfam" id="TIGR01710">
    <property type="entry name" value="typeII_sec_gspG"/>
    <property type="match status" value="1"/>
</dbReference>
<dbReference type="OrthoDB" id="9795612at2"/>
<reference evidence="12 13" key="1">
    <citation type="submission" date="2010-12" db="EMBL/GenBank/DDBJ databases">
        <title>Complete sequence of Desulfurispirillum indicum S5.</title>
        <authorList>
            <consortium name="US DOE Joint Genome Institute"/>
            <person name="Lucas S."/>
            <person name="Copeland A."/>
            <person name="Lapidus A."/>
            <person name="Cheng J.-F."/>
            <person name="Goodwin L."/>
            <person name="Pitluck S."/>
            <person name="Chertkov O."/>
            <person name="Held B."/>
            <person name="Detter J.C."/>
            <person name="Han C."/>
            <person name="Tapia R."/>
            <person name="Land M."/>
            <person name="Hauser L."/>
            <person name="Kyrpides N."/>
            <person name="Ivanova N."/>
            <person name="Mikhailova N."/>
            <person name="Haggblom M."/>
            <person name="Rauschenbach I."/>
            <person name="Bini E."/>
            <person name="Woyke T."/>
        </authorList>
    </citation>
    <scope>NUCLEOTIDE SEQUENCE [LARGE SCALE GENOMIC DNA]</scope>
    <source>
        <strain evidence="13">ATCC BAA-1389 / DSM 22839 / S5</strain>
    </source>
</reference>
<evidence type="ECO:0000256" key="5">
    <source>
        <dbReference type="ARBA" id="ARBA00022481"/>
    </source>
</evidence>
<dbReference type="InterPro" id="IPR012902">
    <property type="entry name" value="N_methyl_site"/>
</dbReference>
<keyword evidence="8 10" id="KW-1133">Transmembrane helix</keyword>
<accession>E6W4T6</accession>
<keyword evidence="5" id="KW-0488">Methylation</keyword>
<evidence type="ECO:0000256" key="10">
    <source>
        <dbReference type="SAM" id="Phobius"/>
    </source>
</evidence>
<evidence type="ECO:0000256" key="9">
    <source>
        <dbReference type="ARBA" id="ARBA00023136"/>
    </source>
</evidence>
<dbReference type="InterPro" id="IPR013545">
    <property type="entry name" value="T2SS_protein-GspG_C"/>
</dbReference>
<keyword evidence="13" id="KW-1185">Reference proteome</keyword>
<dbReference type="InterPro" id="IPR045584">
    <property type="entry name" value="Pilin-like"/>
</dbReference>
<dbReference type="Pfam" id="PF08334">
    <property type="entry name" value="T2SSG"/>
    <property type="match status" value="1"/>
</dbReference>
<protein>
    <recommendedName>
        <fullName evidence="3">Type II secretion system core protein G</fullName>
    </recommendedName>
</protein>
<evidence type="ECO:0000259" key="11">
    <source>
        <dbReference type="Pfam" id="PF08334"/>
    </source>
</evidence>
<dbReference type="GO" id="GO:0015628">
    <property type="term" value="P:protein secretion by the type II secretion system"/>
    <property type="evidence" value="ECO:0007669"/>
    <property type="project" value="InterPro"/>
</dbReference>
<evidence type="ECO:0000313" key="13">
    <source>
        <dbReference type="Proteomes" id="UP000002572"/>
    </source>
</evidence>
<evidence type="ECO:0000256" key="8">
    <source>
        <dbReference type="ARBA" id="ARBA00022989"/>
    </source>
</evidence>
<evidence type="ECO:0000256" key="1">
    <source>
        <dbReference type="ARBA" id="ARBA00004377"/>
    </source>
</evidence>
<dbReference type="PANTHER" id="PTHR30093:SF44">
    <property type="entry name" value="TYPE II SECRETION SYSTEM CORE PROTEIN G"/>
    <property type="match status" value="1"/>
</dbReference>
<feature type="transmembrane region" description="Helical" evidence="10">
    <location>
        <begin position="21"/>
        <end position="44"/>
    </location>
</feature>
<dbReference type="Pfam" id="PF07963">
    <property type="entry name" value="N_methyl"/>
    <property type="match status" value="1"/>
</dbReference>
<dbReference type="GO" id="GO:0005886">
    <property type="term" value="C:plasma membrane"/>
    <property type="evidence" value="ECO:0007669"/>
    <property type="project" value="UniProtKB-SubCell"/>
</dbReference>
<evidence type="ECO:0000313" key="12">
    <source>
        <dbReference type="EMBL" id="ADU64814.1"/>
    </source>
</evidence>
<dbReference type="Gene3D" id="3.30.700.10">
    <property type="entry name" value="Glycoprotein, Type 4 Pilin"/>
    <property type="match status" value="1"/>
</dbReference>
<dbReference type="PRINTS" id="PR00813">
    <property type="entry name" value="BCTERIALGSPG"/>
</dbReference>
<dbReference type="InterPro" id="IPR010054">
    <property type="entry name" value="Type2_sec_GspG"/>
</dbReference>
<dbReference type="InParanoid" id="E6W4T6"/>
<evidence type="ECO:0000256" key="4">
    <source>
        <dbReference type="ARBA" id="ARBA00022475"/>
    </source>
</evidence>
<dbReference type="PANTHER" id="PTHR30093">
    <property type="entry name" value="GENERAL SECRETION PATHWAY PROTEIN G"/>
    <property type="match status" value="1"/>
</dbReference>
<dbReference type="SUPFAM" id="SSF54523">
    <property type="entry name" value="Pili subunits"/>
    <property type="match status" value="1"/>
</dbReference>
<dbReference type="NCBIfam" id="TIGR02532">
    <property type="entry name" value="IV_pilin_GFxxxE"/>
    <property type="match status" value="1"/>
</dbReference>
<evidence type="ECO:0000256" key="6">
    <source>
        <dbReference type="ARBA" id="ARBA00022519"/>
    </source>
</evidence>
<feature type="domain" description="Type II secretion system protein GspG C-terminal" evidence="11">
    <location>
        <begin position="42"/>
        <end position="151"/>
    </location>
</feature>
<evidence type="ECO:0000256" key="3">
    <source>
        <dbReference type="ARBA" id="ARBA00020042"/>
    </source>
</evidence>
<dbReference type="InterPro" id="IPR000983">
    <property type="entry name" value="Bac_GSPG_pilin"/>
</dbReference>
<gene>
    <name evidence="12" type="ordered locus">Selin_0055</name>
</gene>
<sequence length="153" mass="17002">MKKWVTVRRATGVHSRAKGFTLIEIMVVVVILGILAALVVPNILQRPDEARVTAARADIRAIANALEMYRLDNHTYPSTDQGLDALVRRPSGFPEARNWNSEGYLKNIPRDPWGNDYQYISPGTRATYDLYSFGADGREGGEGVNAVIGNWDL</sequence>
<evidence type="ECO:0000256" key="7">
    <source>
        <dbReference type="ARBA" id="ARBA00022692"/>
    </source>
</evidence>
<comment type="similarity">
    <text evidence="2">Belongs to the GSP G family.</text>
</comment>
<name>E6W4T6_DESIS</name>
<dbReference type="Proteomes" id="UP000002572">
    <property type="component" value="Chromosome"/>
</dbReference>
<dbReference type="RefSeq" id="WP_013504703.1">
    <property type="nucleotide sequence ID" value="NC_014836.1"/>
</dbReference>
<dbReference type="FunCoup" id="E6W4T6">
    <property type="interactions" value="146"/>
</dbReference>
<organism evidence="12 13">
    <name type="scientific">Desulfurispirillum indicum (strain ATCC BAA-1389 / DSM 22839 / S5)</name>
    <dbReference type="NCBI Taxonomy" id="653733"/>
    <lineage>
        <taxon>Bacteria</taxon>
        <taxon>Pseudomonadati</taxon>
        <taxon>Chrysiogenota</taxon>
        <taxon>Chrysiogenia</taxon>
        <taxon>Chrysiogenales</taxon>
        <taxon>Chrysiogenaceae</taxon>
        <taxon>Desulfurispirillum</taxon>
    </lineage>
</organism>
<dbReference type="AlphaFoldDB" id="E6W4T6"/>
<keyword evidence="9 10" id="KW-0472">Membrane</keyword>